<dbReference type="InterPro" id="IPR011033">
    <property type="entry name" value="PRC_barrel-like_sf"/>
</dbReference>
<keyword evidence="4 5" id="KW-0143">Chaperone</keyword>
<dbReference type="GO" id="GO:0005840">
    <property type="term" value="C:ribosome"/>
    <property type="evidence" value="ECO:0007669"/>
    <property type="project" value="InterPro"/>
</dbReference>
<dbReference type="Pfam" id="PF01782">
    <property type="entry name" value="RimM"/>
    <property type="match status" value="1"/>
</dbReference>
<evidence type="ECO:0000256" key="4">
    <source>
        <dbReference type="ARBA" id="ARBA00023186"/>
    </source>
</evidence>
<dbReference type="AlphaFoldDB" id="E6WZC1"/>
<evidence type="ECO:0000256" key="2">
    <source>
        <dbReference type="ARBA" id="ARBA00022517"/>
    </source>
</evidence>
<keyword evidence="1 5" id="KW-0963">Cytoplasm</keyword>
<dbReference type="KEGG" id="nsa:Nitsa_1382"/>
<organism evidence="7 8">
    <name type="scientific">Nitratifractor salsuginis (strain DSM 16511 / JCM 12458 / E9I37-1)</name>
    <dbReference type="NCBI Taxonomy" id="749222"/>
    <lineage>
        <taxon>Bacteria</taxon>
        <taxon>Pseudomonadati</taxon>
        <taxon>Campylobacterota</taxon>
        <taxon>Epsilonproteobacteria</taxon>
        <taxon>Campylobacterales</taxon>
        <taxon>Sulfurovaceae</taxon>
        <taxon>Nitratifractor</taxon>
    </lineage>
</organism>
<evidence type="ECO:0000256" key="5">
    <source>
        <dbReference type="HAMAP-Rule" id="MF_00014"/>
    </source>
</evidence>
<dbReference type="SUPFAM" id="SSF50447">
    <property type="entry name" value="Translation proteins"/>
    <property type="match status" value="1"/>
</dbReference>
<protein>
    <recommendedName>
        <fullName evidence="5">Ribosome maturation factor RimM</fullName>
    </recommendedName>
</protein>
<comment type="similarity">
    <text evidence="5">Belongs to the RimM family.</text>
</comment>
<reference evidence="8" key="2">
    <citation type="submission" date="2011-01" db="EMBL/GenBank/DDBJ databases">
        <title>The complete genome of Nitratifractor salsuginis DSM 16511.</title>
        <authorList>
            <consortium name="US DOE Joint Genome Institute (JGI-PGF)"/>
            <person name="Lucas S."/>
            <person name="Copeland A."/>
            <person name="Lapidus A."/>
            <person name="Bruce D."/>
            <person name="Goodwin L."/>
            <person name="Pitluck S."/>
            <person name="Kyrpides N."/>
            <person name="Mavromatis K."/>
            <person name="Ivanova N."/>
            <person name="Mikhailova N."/>
            <person name="Zeytun A."/>
            <person name="Detter J.C."/>
            <person name="Tapia R."/>
            <person name="Han C."/>
            <person name="Land M."/>
            <person name="Hauser L."/>
            <person name="Markowitz V."/>
            <person name="Cheng J.-F."/>
            <person name="Hugenholtz P."/>
            <person name="Woyke T."/>
            <person name="Wu D."/>
            <person name="Tindall B."/>
            <person name="Schuetze A."/>
            <person name="Brambilla E."/>
            <person name="Klenk H.-P."/>
            <person name="Eisen J.A."/>
        </authorList>
    </citation>
    <scope>NUCLEOTIDE SEQUENCE [LARGE SCALE GENOMIC DNA]</scope>
    <source>
        <strain evidence="8">DSM 16511 / JCM 12458 / E9I37-1</strain>
    </source>
</reference>
<dbReference type="Gene3D" id="2.40.30.60">
    <property type="entry name" value="RimM"/>
    <property type="match status" value="1"/>
</dbReference>
<dbReference type="InterPro" id="IPR011961">
    <property type="entry name" value="RimM"/>
</dbReference>
<keyword evidence="8" id="KW-1185">Reference proteome</keyword>
<evidence type="ECO:0000259" key="6">
    <source>
        <dbReference type="Pfam" id="PF01782"/>
    </source>
</evidence>
<comment type="domain">
    <text evidence="5">The PRC barrel domain binds ribosomal protein uS19.</text>
</comment>
<evidence type="ECO:0000256" key="1">
    <source>
        <dbReference type="ARBA" id="ARBA00022490"/>
    </source>
</evidence>
<accession>E6WZC1</accession>
<comment type="subcellular location">
    <subcellularLocation>
        <location evidence="5">Cytoplasm</location>
    </subcellularLocation>
</comment>
<name>E6WZC1_NITSE</name>
<dbReference type="Gene3D" id="2.30.30.240">
    <property type="entry name" value="PRC-barrel domain"/>
    <property type="match status" value="1"/>
</dbReference>
<sequence length="175" mass="20104">MKKERFFIAQVGRIVGLGGDLKFHLHTDFPQQFKPGITLQSSRGPLTISSYNPKRGLIRFEGYESPEKARTLTNTKIYSDEEQTRELCPLKEGEHFWFEVLGAEVEEEGEPLGKVRDIQRMLDVDYLQIDTDPALKEAGFPSSFLLPYIPRYILSFDPEKRVLHTRDAKDVLEAS</sequence>
<dbReference type="GO" id="GO:0005737">
    <property type="term" value="C:cytoplasm"/>
    <property type="evidence" value="ECO:0007669"/>
    <property type="project" value="UniProtKB-SubCell"/>
</dbReference>
<keyword evidence="2 5" id="KW-0690">Ribosome biogenesis</keyword>
<dbReference type="PANTHER" id="PTHR33692:SF1">
    <property type="entry name" value="RIBOSOME MATURATION FACTOR RIMM"/>
    <property type="match status" value="1"/>
</dbReference>
<dbReference type="eggNOG" id="COG0806">
    <property type="taxonomic scope" value="Bacteria"/>
</dbReference>
<evidence type="ECO:0000313" key="8">
    <source>
        <dbReference type="Proteomes" id="UP000008633"/>
    </source>
</evidence>
<feature type="domain" description="RimM N-terminal" evidence="6">
    <location>
        <begin position="8"/>
        <end position="83"/>
    </location>
</feature>
<dbReference type="GO" id="GO:0006364">
    <property type="term" value="P:rRNA processing"/>
    <property type="evidence" value="ECO:0007669"/>
    <property type="project" value="UniProtKB-UniRule"/>
</dbReference>
<gene>
    <name evidence="5" type="primary">rimM</name>
    <name evidence="7" type="ordered locus">Nitsa_1382</name>
</gene>
<dbReference type="GO" id="GO:0042274">
    <property type="term" value="P:ribosomal small subunit biogenesis"/>
    <property type="evidence" value="ECO:0007669"/>
    <property type="project" value="UniProtKB-UniRule"/>
</dbReference>
<dbReference type="InterPro" id="IPR009000">
    <property type="entry name" value="Transl_B-barrel_sf"/>
</dbReference>
<evidence type="ECO:0000256" key="3">
    <source>
        <dbReference type="ARBA" id="ARBA00022552"/>
    </source>
</evidence>
<dbReference type="Proteomes" id="UP000008633">
    <property type="component" value="Chromosome"/>
</dbReference>
<dbReference type="HAMAP" id="MF_00014">
    <property type="entry name" value="Ribosome_mat_RimM"/>
    <property type="match status" value="1"/>
</dbReference>
<dbReference type="HOGENOM" id="CLU_077636_2_0_7"/>
<dbReference type="InterPro" id="IPR002676">
    <property type="entry name" value="RimM_N"/>
</dbReference>
<comment type="subunit">
    <text evidence="5">Binds ribosomal protein uS19.</text>
</comment>
<reference evidence="7 8" key="1">
    <citation type="journal article" date="2011" name="Stand. Genomic Sci.">
        <title>Complete genome sequence of Nitratifractor salsuginis type strain (E9I37-1).</title>
        <authorList>
            <person name="Anderson I."/>
            <person name="Sikorski J."/>
            <person name="Zeytun A."/>
            <person name="Nolan M."/>
            <person name="Lapidus A."/>
            <person name="Lucas S."/>
            <person name="Hammon N."/>
            <person name="Deshpande S."/>
            <person name="Cheng J.F."/>
            <person name="Tapia R."/>
            <person name="Han C."/>
            <person name="Goodwin L."/>
            <person name="Pitluck S."/>
            <person name="Liolios K."/>
            <person name="Pagani I."/>
            <person name="Ivanova N."/>
            <person name="Huntemann M."/>
            <person name="Mavromatis K."/>
            <person name="Ovchinikova G."/>
            <person name="Pati A."/>
            <person name="Chen A."/>
            <person name="Palaniappan K."/>
            <person name="Land M."/>
            <person name="Hauser L."/>
            <person name="Brambilla E.M."/>
            <person name="Ngatchou-Djao O.D."/>
            <person name="Rohde M."/>
            <person name="Tindall B.J."/>
            <person name="Goker M."/>
            <person name="Detter J.C."/>
            <person name="Woyke T."/>
            <person name="Bristow J."/>
            <person name="Eisen J.A."/>
            <person name="Markowitz V."/>
            <person name="Hugenholtz P."/>
            <person name="Klenk H.P."/>
            <person name="Kyrpides N.C."/>
        </authorList>
    </citation>
    <scope>NUCLEOTIDE SEQUENCE [LARGE SCALE GENOMIC DNA]</scope>
    <source>
        <strain evidence="8">DSM 16511 / JCM 12458 / E9I37-1</strain>
    </source>
</reference>
<dbReference type="GO" id="GO:0043022">
    <property type="term" value="F:ribosome binding"/>
    <property type="evidence" value="ECO:0007669"/>
    <property type="project" value="InterPro"/>
</dbReference>
<dbReference type="OrthoDB" id="9810331at2"/>
<dbReference type="InterPro" id="IPR036976">
    <property type="entry name" value="RimM_N_sf"/>
</dbReference>
<keyword evidence="3 5" id="KW-0698">rRNA processing</keyword>
<evidence type="ECO:0000313" key="7">
    <source>
        <dbReference type="EMBL" id="ADV46633.1"/>
    </source>
</evidence>
<dbReference type="RefSeq" id="WP_013554323.1">
    <property type="nucleotide sequence ID" value="NC_014935.1"/>
</dbReference>
<dbReference type="PANTHER" id="PTHR33692">
    <property type="entry name" value="RIBOSOME MATURATION FACTOR RIMM"/>
    <property type="match status" value="1"/>
</dbReference>
<comment type="function">
    <text evidence="5">An accessory protein needed during the final step in the assembly of 30S ribosomal subunit, possibly for assembly of the head region. Essential for efficient processing of 16S rRNA. May be needed both before and after RbfA during the maturation of 16S rRNA. It has affinity for free ribosomal 30S subunits but not for 70S ribosomes.</text>
</comment>
<dbReference type="EMBL" id="CP002452">
    <property type="protein sequence ID" value="ADV46633.1"/>
    <property type="molecule type" value="Genomic_DNA"/>
</dbReference>
<dbReference type="STRING" id="749222.Nitsa_1382"/>
<dbReference type="NCBIfam" id="TIGR02273">
    <property type="entry name" value="16S_RimM"/>
    <property type="match status" value="1"/>
</dbReference>
<dbReference type="SUPFAM" id="SSF50346">
    <property type="entry name" value="PRC-barrel domain"/>
    <property type="match status" value="1"/>
</dbReference>
<proteinExistence type="inferred from homology"/>